<keyword evidence="7" id="KW-0862">Zinc</keyword>
<dbReference type="InterPro" id="IPR010158">
    <property type="entry name" value="Amidase_Cbmase"/>
</dbReference>
<proteinExistence type="inferred from homology"/>
<dbReference type="InterPro" id="IPR002933">
    <property type="entry name" value="Peptidase_M20"/>
</dbReference>
<dbReference type="SUPFAM" id="SSF55031">
    <property type="entry name" value="Bacterial exopeptidase dimerisation domain"/>
    <property type="match status" value="1"/>
</dbReference>
<protein>
    <submittedName>
        <fullName evidence="10">Allantoate amidohydrolase</fullName>
    </submittedName>
</protein>
<comment type="subunit">
    <text evidence="3">Homodimer.</text>
</comment>
<comment type="cofactor">
    <cofactor evidence="7">
        <name>Zn(2+)</name>
        <dbReference type="ChEBI" id="CHEBI:29105"/>
    </cofactor>
    <text evidence="7">Binds 2 Zn(2+) ions per subunit.</text>
</comment>
<dbReference type="PANTHER" id="PTHR32494:SF19">
    <property type="entry name" value="ALLANTOATE DEIMINASE-RELATED"/>
    <property type="match status" value="1"/>
</dbReference>
<comment type="similarity">
    <text evidence="2">Belongs to the peptidase M20 family.</text>
</comment>
<evidence type="ECO:0000256" key="4">
    <source>
        <dbReference type="ARBA" id="ARBA00022723"/>
    </source>
</evidence>
<evidence type="ECO:0000256" key="8">
    <source>
        <dbReference type="PIRSR" id="PIRSR001235-2"/>
    </source>
</evidence>
<dbReference type="NCBIfam" id="NF006775">
    <property type="entry name" value="PRK09290.2-5"/>
    <property type="match status" value="1"/>
</dbReference>
<comment type="cofactor">
    <cofactor evidence="1">
        <name>Mn(2+)</name>
        <dbReference type="ChEBI" id="CHEBI:29035"/>
    </cofactor>
</comment>
<feature type="binding site" evidence="8">
    <location>
        <position position="287"/>
    </location>
    <ligand>
        <name>allantoate</name>
        <dbReference type="ChEBI" id="CHEBI:17536"/>
    </ligand>
</feature>
<accession>A0A7W4IFR6</accession>
<evidence type="ECO:0000256" key="6">
    <source>
        <dbReference type="ARBA" id="ARBA00023211"/>
    </source>
</evidence>
<evidence type="ECO:0000256" key="1">
    <source>
        <dbReference type="ARBA" id="ARBA00001936"/>
    </source>
</evidence>
<feature type="binding site" evidence="7">
    <location>
        <position position="104"/>
    </location>
    <ligand>
        <name>Zn(2+)</name>
        <dbReference type="ChEBI" id="CHEBI:29105"/>
        <label>2</label>
    </ligand>
</feature>
<evidence type="ECO:0000313" key="10">
    <source>
        <dbReference type="EMBL" id="MBB2162063.1"/>
    </source>
</evidence>
<dbReference type="Pfam" id="PF01546">
    <property type="entry name" value="Peptidase_M20"/>
    <property type="match status" value="1"/>
</dbReference>
<evidence type="ECO:0000256" key="7">
    <source>
        <dbReference type="PIRSR" id="PIRSR001235-1"/>
    </source>
</evidence>
<feature type="binding site" evidence="7">
    <location>
        <position position="93"/>
    </location>
    <ligand>
        <name>Zn(2+)</name>
        <dbReference type="ChEBI" id="CHEBI:29105"/>
        <label>1</label>
    </ligand>
</feature>
<gene>
    <name evidence="10" type="ORF">HLH48_18180</name>
</gene>
<evidence type="ECO:0000256" key="2">
    <source>
        <dbReference type="ARBA" id="ARBA00006153"/>
    </source>
</evidence>
<dbReference type="NCBIfam" id="TIGR01879">
    <property type="entry name" value="hydantase"/>
    <property type="match status" value="1"/>
</dbReference>
<name>A0A7W4IFR6_9PROT</name>
<dbReference type="RefSeq" id="WP_182998893.1">
    <property type="nucleotide sequence ID" value="NZ_JABEQJ010000030.1"/>
</dbReference>
<dbReference type="EMBL" id="JABEQJ010000030">
    <property type="protein sequence ID" value="MBB2162063.1"/>
    <property type="molecule type" value="Genomic_DNA"/>
</dbReference>
<dbReference type="GO" id="GO:0016813">
    <property type="term" value="F:hydrolase activity, acting on carbon-nitrogen (but not peptide) bonds, in linear amidines"/>
    <property type="evidence" value="ECO:0007669"/>
    <property type="project" value="InterPro"/>
</dbReference>
<dbReference type="CDD" id="cd03884">
    <property type="entry name" value="M20_bAS"/>
    <property type="match status" value="1"/>
</dbReference>
<dbReference type="Gene3D" id="3.30.70.360">
    <property type="match status" value="1"/>
</dbReference>
<dbReference type="Proteomes" id="UP000589085">
    <property type="component" value="Unassembled WGS sequence"/>
</dbReference>
<dbReference type="PIRSF" id="PIRSF001235">
    <property type="entry name" value="Amidase_carbamoylase"/>
    <property type="match status" value="1"/>
</dbReference>
<dbReference type="Gene3D" id="3.40.630.10">
    <property type="entry name" value="Zn peptidases"/>
    <property type="match status" value="1"/>
</dbReference>
<feature type="binding site" evidence="7">
    <location>
        <position position="139"/>
    </location>
    <ligand>
        <name>Zn(2+)</name>
        <dbReference type="ChEBI" id="CHEBI:29105"/>
        <label>2</label>
    </ligand>
</feature>
<keyword evidence="4 7" id="KW-0479">Metal-binding</keyword>
<evidence type="ECO:0000259" key="9">
    <source>
        <dbReference type="Pfam" id="PF07687"/>
    </source>
</evidence>
<dbReference type="SUPFAM" id="SSF53187">
    <property type="entry name" value="Zn-dependent exopeptidases"/>
    <property type="match status" value="1"/>
</dbReference>
<dbReference type="AlphaFoldDB" id="A0A7W4IFR6"/>
<comment type="caution">
    <text evidence="10">The sequence shown here is derived from an EMBL/GenBank/DDBJ whole genome shotgun (WGS) entry which is preliminary data.</text>
</comment>
<evidence type="ECO:0000313" key="11">
    <source>
        <dbReference type="Proteomes" id="UP000589085"/>
    </source>
</evidence>
<feature type="domain" description="Peptidase M20 dimerisation" evidence="9">
    <location>
        <begin position="225"/>
        <end position="318"/>
    </location>
</feature>
<evidence type="ECO:0000256" key="3">
    <source>
        <dbReference type="ARBA" id="ARBA00011738"/>
    </source>
</evidence>
<dbReference type="Pfam" id="PF07687">
    <property type="entry name" value="M20_dimer"/>
    <property type="match status" value="1"/>
</dbReference>
<keyword evidence="5 10" id="KW-0378">Hydrolase</keyword>
<dbReference type="PANTHER" id="PTHR32494">
    <property type="entry name" value="ALLANTOATE DEIMINASE-RELATED"/>
    <property type="match status" value="1"/>
</dbReference>
<keyword evidence="6" id="KW-0464">Manganese</keyword>
<evidence type="ECO:0000256" key="5">
    <source>
        <dbReference type="ARBA" id="ARBA00022801"/>
    </source>
</evidence>
<feature type="binding site" evidence="8">
    <location>
        <position position="228"/>
    </location>
    <ligand>
        <name>allantoate</name>
        <dbReference type="ChEBI" id="CHEBI:17536"/>
    </ligand>
</feature>
<feature type="binding site" evidence="7">
    <location>
        <position position="394"/>
    </location>
    <ligand>
        <name>Zn(2+)</name>
        <dbReference type="ChEBI" id="CHEBI:29105"/>
        <label>2</label>
    </ligand>
</feature>
<reference evidence="10 11" key="1">
    <citation type="submission" date="2020-04" db="EMBL/GenBank/DDBJ databases">
        <title>Description of novel Gluconacetobacter.</title>
        <authorList>
            <person name="Sombolestani A."/>
        </authorList>
    </citation>
    <scope>NUCLEOTIDE SEQUENCE [LARGE SCALE GENOMIC DNA]</scope>
    <source>
        <strain evidence="10 11">LMG 19747</strain>
    </source>
</reference>
<dbReference type="InterPro" id="IPR036264">
    <property type="entry name" value="Bact_exopeptidase_dim_dom"/>
</dbReference>
<feature type="binding site" evidence="8">
    <location>
        <position position="300"/>
    </location>
    <ligand>
        <name>allantoate</name>
        <dbReference type="ChEBI" id="CHEBI:17536"/>
    </ligand>
</feature>
<feature type="binding site" evidence="7">
    <location>
        <position position="203"/>
    </location>
    <ligand>
        <name>Zn(2+)</name>
        <dbReference type="ChEBI" id="CHEBI:29105"/>
        <label>1</label>
    </ligand>
</feature>
<dbReference type="GO" id="GO:0046872">
    <property type="term" value="F:metal ion binding"/>
    <property type="evidence" value="ECO:0007669"/>
    <property type="project" value="UniProtKB-KW"/>
</dbReference>
<feature type="binding site" evidence="7">
    <location>
        <position position="104"/>
    </location>
    <ligand>
        <name>Zn(2+)</name>
        <dbReference type="ChEBI" id="CHEBI:29105"/>
        <label>1</label>
    </ligand>
</feature>
<dbReference type="InterPro" id="IPR011650">
    <property type="entry name" value="Peptidase_M20_dimer"/>
</dbReference>
<organism evidence="10 11">
    <name type="scientific">Gluconacetobacter sacchari</name>
    <dbReference type="NCBI Taxonomy" id="92759"/>
    <lineage>
        <taxon>Bacteria</taxon>
        <taxon>Pseudomonadati</taxon>
        <taxon>Pseudomonadota</taxon>
        <taxon>Alphaproteobacteria</taxon>
        <taxon>Acetobacterales</taxon>
        <taxon>Acetobacteraceae</taxon>
        <taxon>Gluconacetobacter</taxon>
    </lineage>
</organism>
<sequence>MTSHGDAAARATARHAAERAVARCRQLAEAPYSDMAGGLFRPFLGPAHLATQARVAAWMEEAGLSTRRDATGSLIGRYEAAEPGAPALVLASHLDSVRDGGAFDGMLGVLLAIESVAALHAAGQRLPFAIEVVGFGDEEGSRFPQSMLGARIFAGKAYGAVAAMTDQAGITLREAMHQAGLDIDRLPEATRARGDILAYFEAHIEQGPVLDIEGLSVAAVEAIAGIRRFHVRLHGVAGHAGTVPPSLRRDALAAGSEIVLAVEALAARQEGLLATVGRIEARPGAINVIPGEVSLTVELRSGNCACLDDGLRAIEDRIAWIATRRGIKAVLSDHQAFQPALCDPRLVALMARSMTACGLPARRLVSGAGHDAMMMCDWVPTAMLFIRSPGGVSHHPDERVDIADVRAAFAVMADFIQRLPRVLAPPRDGALS</sequence>